<gene>
    <name evidence="1" type="ORF">OUZ56_033796</name>
</gene>
<reference evidence="1 2" key="1">
    <citation type="journal article" date="2023" name="Nucleic Acids Res.">
        <title>The hologenome of Daphnia magna reveals possible DNA methylation and microbiome-mediated evolution of the host genome.</title>
        <authorList>
            <person name="Chaturvedi A."/>
            <person name="Li X."/>
            <person name="Dhandapani V."/>
            <person name="Marshall H."/>
            <person name="Kissane S."/>
            <person name="Cuenca-Cambronero M."/>
            <person name="Asole G."/>
            <person name="Calvet F."/>
            <person name="Ruiz-Romero M."/>
            <person name="Marangio P."/>
            <person name="Guigo R."/>
            <person name="Rago D."/>
            <person name="Mirbahai L."/>
            <person name="Eastwood N."/>
            <person name="Colbourne J.K."/>
            <person name="Zhou J."/>
            <person name="Mallon E."/>
            <person name="Orsini L."/>
        </authorList>
    </citation>
    <scope>NUCLEOTIDE SEQUENCE [LARGE SCALE GENOMIC DNA]</scope>
    <source>
        <strain evidence="1">LRV0_1</strain>
    </source>
</reference>
<dbReference type="EMBL" id="JAOYFB010000064">
    <property type="protein sequence ID" value="KAK4045805.1"/>
    <property type="molecule type" value="Genomic_DNA"/>
</dbReference>
<organism evidence="1 2">
    <name type="scientific">Daphnia magna</name>
    <dbReference type="NCBI Taxonomy" id="35525"/>
    <lineage>
        <taxon>Eukaryota</taxon>
        <taxon>Metazoa</taxon>
        <taxon>Ecdysozoa</taxon>
        <taxon>Arthropoda</taxon>
        <taxon>Crustacea</taxon>
        <taxon>Branchiopoda</taxon>
        <taxon>Diplostraca</taxon>
        <taxon>Cladocera</taxon>
        <taxon>Anomopoda</taxon>
        <taxon>Daphniidae</taxon>
        <taxon>Daphnia</taxon>
    </lineage>
</organism>
<keyword evidence="2" id="KW-1185">Reference proteome</keyword>
<accession>A0ABR0BB90</accession>
<sequence>MLEDGLTLKECFAVTSKYSASPSFNGTYGRAPPCRKLFGVNGSGSSGSMLRCVSGLEFKRAATSAITVRRTRSRERNATRFVDTLSLTAALGVDSPVPLEPGEVPDLQRRNWYRYHCKRLSAFHVDSRTG</sequence>
<comment type="caution">
    <text evidence="1">The sequence shown here is derived from an EMBL/GenBank/DDBJ whole genome shotgun (WGS) entry which is preliminary data.</text>
</comment>
<dbReference type="Proteomes" id="UP001234178">
    <property type="component" value="Unassembled WGS sequence"/>
</dbReference>
<evidence type="ECO:0000313" key="2">
    <source>
        <dbReference type="Proteomes" id="UP001234178"/>
    </source>
</evidence>
<protein>
    <submittedName>
        <fullName evidence="1">Uncharacterized protein</fullName>
    </submittedName>
</protein>
<proteinExistence type="predicted"/>
<name>A0ABR0BB90_9CRUS</name>
<evidence type="ECO:0000313" key="1">
    <source>
        <dbReference type="EMBL" id="KAK4045805.1"/>
    </source>
</evidence>